<protein>
    <submittedName>
        <fullName evidence="1">Uncharacterized protein</fullName>
    </submittedName>
</protein>
<keyword evidence="2" id="KW-1185">Reference proteome</keyword>
<reference evidence="1 2" key="1">
    <citation type="submission" date="2024-03" db="EMBL/GenBank/DDBJ databases">
        <title>Chitinophaga caseinilytica sp. nov., a casein hydrolysing bacterium isolated from forest soil.</title>
        <authorList>
            <person name="Lee D.S."/>
            <person name="Han D.M."/>
            <person name="Baek J.H."/>
            <person name="Choi D.G."/>
            <person name="Jeon J.H."/>
            <person name="Jeon C.O."/>
        </authorList>
    </citation>
    <scope>NUCLEOTIDE SEQUENCE [LARGE SCALE GENOMIC DNA]</scope>
    <source>
        <strain evidence="1 2">KACC 19118</strain>
    </source>
</reference>
<evidence type="ECO:0000313" key="1">
    <source>
        <dbReference type="EMBL" id="WZN49088.1"/>
    </source>
</evidence>
<accession>A0ABZ2ZBI2</accession>
<dbReference type="EMBL" id="CP150096">
    <property type="protein sequence ID" value="WZN49088.1"/>
    <property type="molecule type" value="Genomic_DNA"/>
</dbReference>
<dbReference type="Proteomes" id="UP001449657">
    <property type="component" value="Chromosome"/>
</dbReference>
<name>A0ABZ2ZBI2_9BACT</name>
<organism evidence="1 2">
    <name type="scientific">Chitinophaga caseinilytica</name>
    <dbReference type="NCBI Taxonomy" id="2267521"/>
    <lineage>
        <taxon>Bacteria</taxon>
        <taxon>Pseudomonadati</taxon>
        <taxon>Bacteroidota</taxon>
        <taxon>Chitinophagia</taxon>
        <taxon>Chitinophagales</taxon>
        <taxon>Chitinophagaceae</taxon>
        <taxon>Chitinophaga</taxon>
    </lineage>
</organism>
<proteinExistence type="predicted"/>
<dbReference type="RefSeq" id="WP_341843663.1">
    <property type="nucleotide sequence ID" value="NZ_CP149792.1"/>
</dbReference>
<gene>
    <name evidence="1" type="ORF">WJU22_12995</name>
</gene>
<evidence type="ECO:0000313" key="2">
    <source>
        <dbReference type="Proteomes" id="UP001449657"/>
    </source>
</evidence>
<sequence>MKNTTPAENEVIFIQYDIPPLKSAEYTITVKQQTNQQPGEFSASRKFAVTSERFSLDPDDINSNFPQNLANGEFGGTLPHVLFNRRILPWERSSVNGDAAAPWLAVLLFGEGEQPAVVREKAKALVPAGTAITVAGSSITGTGTMPTGTFSYPGMQKLDYGETPDDDCNIIDIPAALFNQIAPTKKDLPFLAHIRKMQTLDKTDNLAKEVENFTVVLGNRLPQNDADNYAFLVSLENFGDYLPDDDGKSNLPAGITTVRLLTYIDWSYTVNSRDETFKSLLEHLNKNELDQQGLTVLQVPFKGTPPTTAAVKAALDKQALGTLSPADATVLVQNAIMMGYTPHGHSLRHSGHTVSWYRSPLLPYLVKETIEFPVSCSDAANRYNPDTGLFDISYGAAWQLGQLLALQNKNFASSLYNWKKGLYAWQVIEEENEIIKNKYQGIEAFGDVFAARSVRMEKDISPPEDVVKWMARLSLLNGVPFNYLVADERMLPPESLRFFYIDNNWVDALMDGAFSIGRSTTASMIVETPYLAKLRVNARKTATQFRKRKKSLKGFVNNTGTITGFLLRSAVLKGWPGMEITGYDDAAGTSEIQQLRIERLSEEVLLCIFDGVVQRVSIHEPPEALHSGVEGVYPDLFTSLRVIQGGGDPGSGIDGYTAKITTRSNQQTLQVSKAADAIKTVLNAPPLSEGITDFTAAQFALEMIKGVVKVDFLNSKA</sequence>